<comment type="caution">
    <text evidence="1">The sequence shown here is derived from an EMBL/GenBank/DDBJ whole genome shotgun (WGS) entry which is preliminary data.</text>
</comment>
<name>A0ABC9TYY7_CLOSY</name>
<dbReference type="AlphaFoldDB" id="A0ABC9TYY7"/>
<evidence type="ECO:0000313" key="1">
    <source>
        <dbReference type="EMBL" id="ERI77557.1"/>
    </source>
</evidence>
<sequence length="43" mass="4903">MQINYIILLDCGKVFPVLVKQAGTPHYRSHGCIPRTGHRLQLK</sequence>
<reference evidence="1 2" key="1">
    <citation type="submission" date="2013-07" db="EMBL/GenBank/DDBJ databases">
        <authorList>
            <person name="Weinstock G."/>
            <person name="Sodergren E."/>
            <person name="Wylie T."/>
            <person name="Fulton L."/>
            <person name="Fulton R."/>
            <person name="Fronick C."/>
            <person name="O'Laughlin M."/>
            <person name="Godfrey J."/>
            <person name="Miner T."/>
            <person name="Herter B."/>
            <person name="Appelbaum E."/>
            <person name="Cordes M."/>
            <person name="Lek S."/>
            <person name="Wollam A."/>
            <person name="Pepin K.H."/>
            <person name="Palsikar V.B."/>
            <person name="Mitreva M."/>
            <person name="Wilson R.K."/>
        </authorList>
    </citation>
    <scope>NUCLEOTIDE SEQUENCE [LARGE SCALE GENOMIC DNA]</scope>
    <source>
        <strain evidence="1 2">ATCC 14940</strain>
    </source>
</reference>
<gene>
    <name evidence="1" type="ORF">CLOSYM_01957</name>
</gene>
<dbReference type="EMBL" id="AWSU01000149">
    <property type="protein sequence ID" value="ERI77557.1"/>
    <property type="molecule type" value="Genomic_DNA"/>
</dbReference>
<evidence type="ECO:0000313" key="2">
    <source>
        <dbReference type="Proteomes" id="UP000016491"/>
    </source>
</evidence>
<accession>A0ABC9TYY7</accession>
<organism evidence="1 2">
    <name type="scientific">[Clostridium] symbiosum ATCC 14940</name>
    <dbReference type="NCBI Taxonomy" id="411472"/>
    <lineage>
        <taxon>Bacteria</taxon>
        <taxon>Bacillati</taxon>
        <taxon>Bacillota</taxon>
        <taxon>Clostridia</taxon>
        <taxon>Lachnospirales</taxon>
        <taxon>Lachnospiraceae</taxon>
        <taxon>Otoolea</taxon>
    </lineage>
</organism>
<proteinExistence type="predicted"/>
<dbReference type="Proteomes" id="UP000016491">
    <property type="component" value="Unassembled WGS sequence"/>
</dbReference>
<protein>
    <submittedName>
        <fullName evidence="1">Uncharacterized protein</fullName>
    </submittedName>
</protein>